<evidence type="ECO:0000313" key="2">
    <source>
        <dbReference type="Proteomes" id="UP000559962"/>
    </source>
</evidence>
<gene>
    <name evidence="1" type="ORF">GX453_06540</name>
</gene>
<protein>
    <submittedName>
        <fullName evidence="1">Clp protease ClpP</fullName>
    </submittedName>
</protein>
<dbReference type="PANTHER" id="PTHR35984:SF1">
    <property type="entry name" value="PERIPLASMIC SERINE PROTEASE"/>
    <property type="match status" value="1"/>
</dbReference>
<organism evidence="1 2">
    <name type="scientific">Pseudolactococcus chungangensis</name>
    <dbReference type="NCBI Taxonomy" id="451457"/>
    <lineage>
        <taxon>Bacteria</taxon>
        <taxon>Bacillati</taxon>
        <taxon>Bacillota</taxon>
        <taxon>Bacilli</taxon>
        <taxon>Lactobacillales</taxon>
        <taxon>Streptococcaceae</taxon>
        <taxon>Pseudolactococcus</taxon>
    </lineage>
</organism>
<dbReference type="GO" id="GO:0008233">
    <property type="term" value="F:peptidase activity"/>
    <property type="evidence" value="ECO:0007669"/>
    <property type="project" value="UniProtKB-KW"/>
</dbReference>
<dbReference type="Proteomes" id="UP000559962">
    <property type="component" value="Unassembled WGS sequence"/>
</dbReference>
<dbReference type="EMBL" id="JAAYVO010000085">
    <property type="protein sequence ID" value="NLH35664.1"/>
    <property type="molecule type" value="Genomic_DNA"/>
</dbReference>
<dbReference type="InterPro" id="IPR002825">
    <property type="entry name" value="Pept_S49_ser-pept_pro"/>
</dbReference>
<comment type="caution">
    <text evidence="1">The sequence shown here is derived from an EMBL/GenBank/DDBJ whole genome shotgun (WGS) entry which is preliminary data.</text>
</comment>
<keyword evidence="1" id="KW-0645">Protease</keyword>
<reference evidence="1 2" key="1">
    <citation type="journal article" date="2020" name="Biotechnol. Biofuels">
        <title>New insights from the biogas microbiome by comprehensive genome-resolved metagenomics of nearly 1600 species originating from multiple anaerobic digesters.</title>
        <authorList>
            <person name="Campanaro S."/>
            <person name="Treu L."/>
            <person name="Rodriguez-R L.M."/>
            <person name="Kovalovszki A."/>
            <person name="Ziels R.M."/>
            <person name="Maus I."/>
            <person name="Zhu X."/>
            <person name="Kougias P.G."/>
            <person name="Basile A."/>
            <person name="Luo G."/>
            <person name="Schluter A."/>
            <person name="Konstantinidis K.T."/>
            <person name="Angelidaki I."/>
        </authorList>
    </citation>
    <scope>NUCLEOTIDE SEQUENCE [LARGE SCALE GENOMIC DNA]</scope>
    <source>
        <strain evidence="1">AS27yjCOA_61</strain>
    </source>
</reference>
<proteinExistence type="predicted"/>
<dbReference type="PANTHER" id="PTHR35984">
    <property type="entry name" value="PERIPLASMIC SERINE PROTEASE"/>
    <property type="match status" value="1"/>
</dbReference>
<dbReference type="GO" id="GO:0006508">
    <property type="term" value="P:proteolysis"/>
    <property type="evidence" value="ECO:0007669"/>
    <property type="project" value="UniProtKB-KW"/>
</dbReference>
<dbReference type="SUPFAM" id="SSF52096">
    <property type="entry name" value="ClpP/crotonase"/>
    <property type="match status" value="1"/>
</dbReference>
<dbReference type="GO" id="GO:0016020">
    <property type="term" value="C:membrane"/>
    <property type="evidence" value="ECO:0007669"/>
    <property type="project" value="InterPro"/>
</dbReference>
<dbReference type="InterPro" id="IPR029045">
    <property type="entry name" value="ClpP/crotonase-like_dom_sf"/>
</dbReference>
<accession>A0A847J663</accession>
<dbReference type="Gene3D" id="3.90.226.10">
    <property type="entry name" value="2-enoyl-CoA Hydratase, Chain A, domain 1"/>
    <property type="match status" value="1"/>
</dbReference>
<dbReference type="Pfam" id="PF01972">
    <property type="entry name" value="SDH_protease"/>
    <property type="match status" value="1"/>
</dbReference>
<sequence>MGHYSEYLDKKFNFDQISQERKRQLEIISRIRGGRDILVYASDLSRGDPSIGIDYSDLLPFQDQLDNLKGKEIDIILETPGGIAEVVEDMVKLVRGRYEKVGIIIPGWAKSAGTIFAMAGDEILMGPMSGLGPIDAQVMMNNKRFSAEAFLKGLEKIKEEVIKTGKLNAAFIPILQNISPGEIQHCENAQDFSEKLVTDWLSEYKFKYWHKHSSTGAEVTVEDKKKRAKEIAGQLCKHSDWLTHARSIKIGDFQKMKLIIEDFSLNAELNDAIMRYYTLLRMSFETTIYKIYETTKSQIYRFSIPPGKDISRENKNEIVEIKFECPKCKNVSMIQANLEKKSPLKNTNLPYPLDNNIFKCPHCGAESDISKIKLEIEAQTGKNVV</sequence>
<evidence type="ECO:0000313" key="1">
    <source>
        <dbReference type="EMBL" id="NLH35664.1"/>
    </source>
</evidence>
<name>A0A847J663_9LACT</name>
<keyword evidence="1" id="KW-0378">Hydrolase</keyword>
<dbReference type="AlphaFoldDB" id="A0A847J663"/>